<dbReference type="GO" id="GO:0008897">
    <property type="term" value="F:holo-[acyl-carrier-protein] synthase activity"/>
    <property type="evidence" value="ECO:0007669"/>
    <property type="project" value="InterPro"/>
</dbReference>
<dbReference type="Gene3D" id="3.90.470.20">
    <property type="entry name" value="4'-phosphopantetheinyl transferase domain"/>
    <property type="match status" value="1"/>
</dbReference>
<evidence type="ECO:0008006" key="3">
    <source>
        <dbReference type="Google" id="ProtNLM"/>
    </source>
</evidence>
<name>A0A0F0L602_9MICO</name>
<dbReference type="AlphaFoldDB" id="A0A0F0L602"/>
<evidence type="ECO:0000313" key="2">
    <source>
        <dbReference type="Proteomes" id="UP000033448"/>
    </source>
</evidence>
<keyword evidence="2" id="KW-1185">Reference proteome</keyword>
<dbReference type="Proteomes" id="UP000033448">
    <property type="component" value="Unassembled WGS sequence"/>
</dbReference>
<reference evidence="1 2" key="1">
    <citation type="submission" date="2015-02" db="EMBL/GenBank/DDBJ databases">
        <title>Draft genome sequences of ten Microbacterium spp. with emphasis on heavy metal contaminated environments.</title>
        <authorList>
            <person name="Corretto E."/>
        </authorList>
    </citation>
    <scope>NUCLEOTIDE SEQUENCE [LARGE SCALE GENOMIC DNA]</scope>
    <source>
        <strain evidence="1 2">DSM 23848</strain>
    </source>
</reference>
<evidence type="ECO:0000313" key="1">
    <source>
        <dbReference type="EMBL" id="KJL28583.1"/>
    </source>
</evidence>
<accession>A0A0F0L602</accession>
<dbReference type="InterPro" id="IPR037143">
    <property type="entry name" value="4-PPantetheinyl_Trfase_dom_sf"/>
</dbReference>
<dbReference type="EMBL" id="JYIT01000050">
    <property type="protein sequence ID" value="KJL28583.1"/>
    <property type="molecule type" value="Genomic_DNA"/>
</dbReference>
<sequence>MLQLIAAASGPREPRPLPASPLVRRPYAGRVRRTTIEGVRVAWAPLGPGDPRETADALIRALAAELAPGSDLRIERRCPVCGGPHGRPVLPSAPVRASVAYADPWTVVAVAGADDVTALGIDAEPAAAAPDLAALFAPADPPDLRRWTQIEAVLKADGRGLLVPPDRVRFTGEDTATVPGGGEYRILPVPAGAELLVSLAVRRPRSAATPTRRR</sequence>
<dbReference type="SUPFAM" id="SSF56214">
    <property type="entry name" value="4'-phosphopantetheinyl transferase"/>
    <property type="match status" value="1"/>
</dbReference>
<organism evidence="1 2">
    <name type="scientific">Microbacterium azadirachtae</name>
    <dbReference type="NCBI Taxonomy" id="582680"/>
    <lineage>
        <taxon>Bacteria</taxon>
        <taxon>Bacillati</taxon>
        <taxon>Actinomycetota</taxon>
        <taxon>Actinomycetes</taxon>
        <taxon>Micrococcales</taxon>
        <taxon>Microbacteriaceae</taxon>
        <taxon>Microbacterium</taxon>
    </lineage>
</organism>
<dbReference type="GO" id="GO:0000287">
    <property type="term" value="F:magnesium ion binding"/>
    <property type="evidence" value="ECO:0007669"/>
    <property type="project" value="InterPro"/>
</dbReference>
<proteinExistence type="predicted"/>
<gene>
    <name evidence="1" type="ORF">RL72_00389</name>
</gene>
<comment type="caution">
    <text evidence="1">The sequence shown here is derived from an EMBL/GenBank/DDBJ whole genome shotgun (WGS) entry which is preliminary data.</text>
</comment>
<protein>
    <recommendedName>
        <fullName evidence="3">4'-phosphopantetheinyl transferase</fullName>
    </recommendedName>
</protein>